<evidence type="ECO:0000256" key="1">
    <source>
        <dbReference type="ARBA" id="ARBA00023125"/>
    </source>
</evidence>
<keyword evidence="3" id="KW-1185">Reference proteome</keyword>
<sequence length="145" mass="16220">MISQKAKYAFRALSVLARAEPDQPVLTSEIARQQRIPKKFLEQILLELKRQGFVVSRRGKAGGYQLLKSASDISYGEVLRVMDGPMAPLSCLSETAYRRCDDCDGEQMCEIRRVFHKVAQSTRQVLLTTTIADALSQDAPVEEDA</sequence>
<dbReference type="InterPro" id="IPR000944">
    <property type="entry name" value="Tscrpt_reg_Rrf2"/>
</dbReference>
<organism evidence="2 3">
    <name type="scientific">Rhizobium halophytocola</name>
    <dbReference type="NCBI Taxonomy" id="735519"/>
    <lineage>
        <taxon>Bacteria</taxon>
        <taxon>Pseudomonadati</taxon>
        <taxon>Pseudomonadota</taxon>
        <taxon>Alphaproteobacteria</taxon>
        <taxon>Hyphomicrobiales</taxon>
        <taxon>Rhizobiaceae</taxon>
        <taxon>Rhizobium/Agrobacterium group</taxon>
        <taxon>Rhizobium</taxon>
    </lineage>
</organism>
<dbReference type="PANTHER" id="PTHR33221:SF5">
    <property type="entry name" value="HTH-TYPE TRANSCRIPTIONAL REGULATOR ISCR"/>
    <property type="match status" value="1"/>
</dbReference>
<dbReference type="NCBIfam" id="TIGR00738">
    <property type="entry name" value="rrf2_super"/>
    <property type="match status" value="1"/>
</dbReference>
<accession>A0ABS4DX25</accession>
<proteinExistence type="predicted"/>
<protein>
    <submittedName>
        <fullName evidence="2">Rrf2 family protein</fullName>
    </submittedName>
</protein>
<dbReference type="SUPFAM" id="SSF46785">
    <property type="entry name" value="Winged helix' DNA-binding domain"/>
    <property type="match status" value="1"/>
</dbReference>
<name>A0ABS4DX25_9HYPH</name>
<dbReference type="Pfam" id="PF02082">
    <property type="entry name" value="Rrf2"/>
    <property type="match status" value="1"/>
</dbReference>
<dbReference type="Proteomes" id="UP000759443">
    <property type="component" value="Unassembled WGS sequence"/>
</dbReference>
<dbReference type="RefSeq" id="WP_209943877.1">
    <property type="nucleotide sequence ID" value="NZ_JAGGJU010000004.1"/>
</dbReference>
<gene>
    <name evidence="2" type="ORF">J2Z17_001685</name>
</gene>
<dbReference type="Gene3D" id="1.10.10.10">
    <property type="entry name" value="Winged helix-like DNA-binding domain superfamily/Winged helix DNA-binding domain"/>
    <property type="match status" value="1"/>
</dbReference>
<dbReference type="PROSITE" id="PS51197">
    <property type="entry name" value="HTH_RRF2_2"/>
    <property type="match status" value="1"/>
</dbReference>
<evidence type="ECO:0000313" key="2">
    <source>
        <dbReference type="EMBL" id="MBP1850251.1"/>
    </source>
</evidence>
<dbReference type="PANTHER" id="PTHR33221">
    <property type="entry name" value="WINGED HELIX-TURN-HELIX TRANSCRIPTIONAL REGULATOR, RRF2 FAMILY"/>
    <property type="match status" value="1"/>
</dbReference>
<dbReference type="InterPro" id="IPR036388">
    <property type="entry name" value="WH-like_DNA-bd_sf"/>
</dbReference>
<reference evidence="2 3" key="1">
    <citation type="submission" date="2021-03" db="EMBL/GenBank/DDBJ databases">
        <title>Genomic Encyclopedia of Type Strains, Phase IV (KMG-IV): sequencing the most valuable type-strain genomes for metagenomic binning, comparative biology and taxonomic classification.</title>
        <authorList>
            <person name="Goeker M."/>
        </authorList>
    </citation>
    <scope>NUCLEOTIDE SEQUENCE [LARGE SCALE GENOMIC DNA]</scope>
    <source>
        <strain evidence="2 3">DSM 21600</strain>
    </source>
</reference>
<dbReference type="EMBL" id="JAGGJU010000004">
    <property type="protein sequence ID" value="MBP1850251.1"/>
    <property type="molecule type" value="Genomic_DNA"/>
</dbReference>
<evidence type="ECO:0000313" key="3">
    <source>
        <dbReference type="Proteomes" id="UP000759443"/>
    </source>
</evidence>
<comment type="caution">
    <text evidence="2">The sequence shown here is derived from an EMBL/GenBank/DDBJ whole genome shotgun (WGS) entry which is preliminary data.</text>
</comment>
<dbReference type="InterPro" id="IPR036390">
    <property type="entry name" value="WH_DNA-bd_sf"/>
</dbReference>
<keyword evidence="1" id="KW-0238">DNA-binding</keyword>